<dbReference type="InterPro" id="IPR000644">
    <property type="entry name" value="CBS_dom"/>
</dbReference>
<feature type="region of interest" description="Disordered" evidence="3">
    <location>
        <begin position="130"/>
        <end position="155"/>
    </location>
</feature>
<feature type="domain" description="CBS" evidence="4">
    <location>
        <begin position="11"/>
        <end position="70"/>
    </location>
</feature>
<comment type="caution">
    <text evidence="5">The sequence shown here is derived from an EMBL/GenBank/DDBJ whole genome shotgun (WGS) entry which is preliminary data.</text>
</comment>
<accession>M7P3G0</accession>
<dbReference type="Gene3D" id="3.10.580.10">
    <property type="entry name" value="CBS-domain"/>
    <property type="match status" value="1"/>
</dbReference>
<dbReference type="PANTHER" id="PTHR43080:SF26">
    <property type="entry name" value="REGULATORY PROTEIN"/>
    <property type="match status" value="1"/>
</dbReference>
<reference evidence="5 6" key="1">
    <citation type="journal article" date="2013" name="Genome Announc.">
        <title>Draft Genome Sequence of Methylophaga lonarensis MPLT, a Haloalkaliphilic (Non-Methane-Utilizing) Methylotroph.</title>
        <authorList>
            <person name="Shetty S.A."/>
            <person name="Marathe N.P."/>
            <person name="Munot H."/>
            <person name="Antony C.P."/>
            <person name="Dhotre D.P."/>
            <person name="Murrell J.C."/>
            <person name="Shouche Y.S."/>
        </authorList>
    </citation>
    <scope>NUCLEOTIDE SEQUENCE [LARGE SCALE GENOMIC DNA]</scope>
    <source>
        <strain evidence="5 6">MPL</strain>
    </source>
</reference>
<sequence length="155" mass="17123">MLASLKVKDYMCATKITFTPDMDVLRAIHQLIEFKLSGAPVLDPRGNLIGFLSEKDCMKVALTAGYHGSVGGRVDEFMAQNVETIDVDTPIIDVAQKFLESSYKRYPVVKDNRLVGTITRQDILRALELTSAPENNKKPAAKQPTKQNIHVSSSS</sequence>
<feature type="compositionally biased region" description="Polar residues" evidence="3">
    <location>
        <begin position="144"/>
        <end position="155"/>
    </location>
</feature>
<dbReference type="eggNOG" id="COG0517">
    <property type="taxonomic scope" value="Bacteria"/>
</dbReference>
<evidence type="ECO:0000256" key="2">
    <source>
        <dbReference type="PROSITE-ProRule" id="PRU00703"/>
    </source>
</evidence>
<dbReference type="RefSeq" id="WP_009725379.1">
    <property type="nucleotide sequence ID" value="NZ_APHR01000008.1"/>
</dbReference>
<organism evidence="5 6">
    <name type="scientific">Methylophaga lonarensis MPL</name>
    <dbReference type="NCBI Taxonomy" id="1286106"/>
    <lineage>
        <taxon>Bacteria</taxon>
        <taxon>Pseudomonadati</taxon>
        <taxon>Pseudomonadota</taxon>
        <taxon>Gammaproteobacteria</taxon>
        <taxon>Thiotrichales</taxon>
        <taxon>Piscirickettsiaceae</taxon>
        <taxon>Methylophaga</taxon>
    </lineage>
</organism>
<evidence type="ECO:0000313" key="6">
    <source>
        <dbReference type="Proteomes" id="UP000012019"/>
    </source>
</evidence>
<feature type="domain" description="CBS" evidence="4">
    <location>
        <begin position="78"/>
        <end position="134"/>
    </location>
</feature>
<evidence type="ECO:0000313" key="5">
    <source>
        <dbReference type="EMBL" id="EMR14052.1"/>
    </source>
</evidence>
<dbReference type="SMART" id="SM00116">
    <property type="entry name" value="CBS"/>
    <property type="match status" value="2"/>
</dbReference>
<protein>
    <submittedName>
        <fullName evidence="5">Transcriptional regulator</fullName>
    </submittedName>
</protein>
<dbReference type="InterPro" id="IPR044729">
    <property type="entry name" value="CBS_bac"/>
</dbReference>
<dbReference type="SUPFAM" id="SSF54631">
    <property type="entry name" value="CBS-domain pair"/>
    <property type="match status" value="1"/>
</dbReference>
<evidence type="ECO:0000256" key="3">
    <source>
        <dbReference type="SAM" id="MobiDB-lite"/>
    </source>
</evidence>
<dbReference type="InterPro" id="IPR051257">
    <property type="entry name" value="Diverse_CBS-Domain"/>
</dbReference>
<dbReference type="EMBL" id="APHR01000008">
    <property type="protein sequence ID" value="EMR14052.1"/>
    <property type="molecule type" value="Genomic_DNA"/>
</dbReference>
<dbReference type="PANTHER" id="PTHR43080">
    <property type="entry name" value="CBS DOMAIN-CONTAINING PROTEIN CBSX3, MITOCHONDRIAL"/>
    <property type="match status" value="1"/>
</dbReference>
<dbReference type="CDD" id="cd04629">
    <property type="entry name" value="CBS_pair_bac"/>
    <property type="match status" value="1"/>
</dbReference>
<gene>
    <name evidence="5" type="ORF">MPL1_01637</name>
</gene>
<proteinExistence type="predicted"/>
<keyword evidence="6" id="KW-1185">Reference proteome</keyword>
<dbReference type="InterPro" id="IPR046342">
    <property type="entry name" value="CBS_dom_sf"/>
</dbReference>
<dbReference type="STRING" id="1286106.MPL1_01637"/>
<dbReference type="Proteomes" id="UP000012019">
    <property type="component" value="Unassembled WGS sequence"/>
</dbReference>
<dbReference type="Pfam" id="PF00571">
    <property type="entry name" value="CBS"/>
    <property type="match status" value="2"/>
</dbReference>
<dbReference type="PROSITE" id="PS51371">
    <property type="entry name" value="CBS"/>
    <property type="match status" value="2"/>
</dbReference>
<dbReference type="OrthoDB" id="9790355at2"/>
<dbReference type="AlphaFoldDB" id="M7P3G0"/>
<name>M7P3G0_9GAMM</name>
<evidence type="ECO:0000256" key="1">
    <source>
        <dbReference type="ARBA" id="ARBA00023122"/>
    </source>
</evidence>
<dbReference type="PATRIC" id="fig|1286106.3.peg.331"/>
<keyword evidence="1 2" id="KW-0129">CBS domain</keyword>
<evidence type="ECO:0000259" key="4">
    <source>
        <dbReference type="PROSITE" id="PS51371"/>
    </source>
</evidence>